<dbReference type="PANTHER" id="PTHR48094:SF11">
    <property type="entry name" value="GLUTATHIONE-INDEPENDENT GLYOXALASE HSP31-RELATED"/>
    <property type="match status" value="1"/>
</dbReference>
<feature type="domain" description="C2H2-type" evidence="7">
    <location>
        <begin position="231"/>
        <end position="261"/>
    </location>
</feature>
<evidence type="ECO:0000256" key="4">
    <source>
        <dbReference type="ARBA" id="ARBA00038493"/>
    </source>
</evidence>
<keyword evidence="9" id="KW-1185">Reference proteome</keyword>
<dbReference type="InterPro" id="IPR050325">
    <property type="entry name" value="Prot/Nucl_acid_deglycase"/>
</dbReference>
<comment type="caution">
    <text evidence="8">The sequence shown here is derived from an EMBL/GenBank/DDBJ whole genome shotgun (WGS) entry which is preliminary data.</text>
</comment>
<dbReference type="InterPro" id="IPR029062">
    <property type="entry name" value="Class_I_gatase-like"/>
</dbReference>
<evidence type="ECO:0000259" key="7">
    <source>
        <dbReference type="PROSITE" id="PS50157"/>
    </source>
</evidence>
<keyword evidence="6" id="KW-0862">Zinc</keyword>
<dbReference type="GO" id="GO:0019243">
    <property type="term" value="P:methylglyoxal catabolic process to D-lactate via S-lactoyl-glutathione"/>
    <property type="evidence" value="ECO:0007669"/>
    <property type="project" value="TreeGrafter"/>
</dbReference>
<dbReference type="GeneID" id="25261107"/>
<dbReference type="SUPFAM" id="SSF52317">
    <property type="entry name" value="Class I glutamine amidotransferase-like"/>
    <property type="match status" value="1"/>
</dbReference>
<sequence>MGRNLYAPYTDPRANSVRKSTKIAYWDTECVLSEFPEEGTSDLSDFYLFMSSSNENAISEKIDDKFPMQGDATDDLRRSPVLTVSDPKISSMPLLSGLISADFNGKTEVFGAEVCSYATTANVDIVDGNSPNRSLNGGTELQNTFSGERQASCTKSIEKKKKRAKKEPVSPTIRPDPSCFMLTRDGYYYDYRTAYYYQFDRNCNMYFPISAPSILSKGKESVSSQPEGSIFACLLCKKSFSSQRQLDIHKDKSEIHKVTRPFSPLEQCATLYRNREGQKSCCKPELIFWNWVYPNEKHGVEGGRGLGSQWQWNNRAIDANLSAFKANPKSKRINRISFLEPHNMSQHSKSLLVILTNSSKLSHESEPSPTSHVTGFDIKEVAYIYMKLTKNFKAPITFATPRGGEAPIDPSSRKEGEKDEIVREFLRDSSLQSMFRSTTSLDEIRPEDYFWVLIPGKHGAMMDLSENSTLRRILSTIYNDNQGYIATIGHGVSALLCCQTGEGSSKFGPNFLKNRSLTGPTNEEESMLKMDKLVPYLIEDRLRECGAKFEKESPFKPFVVVDERLVTGQNCNSVNQWIEHIIDLCPSHRKQ</sequence>
<dbReference type="HOGENOM" id="CLU_461570_0_0_1"/>
<evidence type="ECO:0000256" key="5">
    <source>
        <dbReference type="ARBA" id="ARBA00048082"/>
    </source>
</evidence>
<dbReference type="PROSITE" id="PS50157">
    <property type="entry name" value="ZINC_FINGER_C2H2_2"/>
    <property type="match status" value="1"/>
</dbReference>
<dbReference type="EMBL" id="JMKJ01000606">
    <property type="protein sequence ID" value="KGG50014.1"/>
    <property type="molecule type" value="Genomic_DNA"/>
</dbReference>
<evidence type="ECO:0000256" key="1">
    <source>
        <dbReference type="ARBA" id="ARBA00013134"/>
    </source>
</evidence>
<dbReference type="OrthoDB" id="543156at2759"/>
<feature type="non-terminal residue" evidence="8">
    <location>
        <position position="591"/>
    </location>
</feature>
<protein>
    <recommendedName>
        <fullName evidence="1">D-lactate dehydratase</fullName>
        <ecNumber evidence="1">4.2.1.130</ecNumber>
    </recommendedName>
</protein>
<evidence type="ECO:0000256" key="2">
    <source>
        <dbReference type="ARBA" id="ARBA00023016"/>
    </source>
</evidence>
<dbReference type="EC" id="4.2.1.130" evidence="1"/>
<dbReference type="PANTHER" id="PTHR48094">
    <property type="entry name" value="PROTEIN/NUCLEIC ACID DEGLYCASE DJ-1-RELATED"/>
    <property type="match status" value="1"/>
</dbReference>
<dbReference type="Gene3D" id="3.40.50.880">
    <property type="match status" value="1"/>
</dbReference>
<dbReference type="GO" id="GO:0008270">
    <property type="term" value="F:zinc ion binding"/>
    <property type="evidence" value="ECO:0007669"/>
    <property type="project" value="UniProtKB-KW"/>
</dbReference>
<dbReference type="GO" id="GO:0019172">
    <property type="term" value="F:glyoxalase III activity"/>
    <property type="evidence" value="ECO:0007669"/>
    <property type="project" value="UniProtKB-EC"/>
</dbReference>
<keyword evidence="3" id="KW-0456">Lyase</keyword>
<evidence type="ECO:0000256" key="6">
    <source>
        <dbReference type="PROSITE-ProRule" id="PRU00042"/>
    </source>
</evidence>
<comment type="catalytic activity">
    <reaction evidence="5">
        <text>methylglyoxal + H2O = (R)-lactate + H(+)</text>
        <dbReference type="Rhea" id="RHEA:27754"/>
        <dbReference type="ChEBI" id="CHEBI:15377"/>
        <dbReference type="ChEBI" id="CHEBI:15378"/>
        <dbReference type="ChEBI" id="CHEBI:16004"/>
        <dbReference type="ChEBI" id="CHEBI:17158"/>
        <dbReference type="EC" id="4.2.1.130"/>
    </reaction>
</comment>
<dbReference type="VEuPathDB" id="MicrosporidiaDB:DI09_94p80"/>
<gene>
    <name evidence="8" type="ORF">DI09_94p80</name>
</gene>
<organism evidence="8 9">
    <name type="scientific">Mitosporidium daphniae</name>
    <dbReference type="NCBI Taxonomy" id="1485682"/>
    <lineage>
        <taxon>Eukaryota</taxon>
        <taxon>Fungi</taxon>
        <taxon>Fungi incertae sedis</taxon>
        <taxon>Microsporidia</taxon>
        <taxon>Mitosporidium</taxon>
    </lineage>
</organism>
<proteinExistence type="inferred from homology"/>
<dbReference type="Proteomes" id="UP000029725">
    <property type="component" value="Unassembled WGS sequence"/>
</dbReference>
<comment type="similarity">
    <text evidence="4">Belongs to the peptidase C56 family. HSP31-like subfamily.</text>
</comment>
<dbReference type="GO" id="GO:0005737">
    <property type="term" value="C:cytoplasm"/>
    <property type="evidence" value="ECO:0007669"/>
    <property type="project" value="TreeGrafter"/>
</dbReference>
<evidence type="ECO:0000313" key="9">
    <source>
        <dbReference type="Proteomes" id="UP000029725"/>
    </source>
</evidence>
<keyword evidence="6" id="KW-0863">Zinc-finger</keyword>
<dbReference type="CDD" id="cd03141">
    <property type="entry name" value="GATase1_Hsp31_like"/>
    <property type="match status" value="1"/>
</dbReference>
<accession>A0A098VMI5</accession>
<evidence type="ECO:0000313" key="8">
    <source>
        <dbReference type="EMBL" id="KGG50014.1"/>
    </source>
</evidence>
<keyword evidence="6" id="KW-0479">Metal-binding</keyword>
<dbReference type="AlphaFoldDB" id="A0A098VMI5"/>
<reference evidence="8 9" key="1">
    <citation type="submission" date="2014-04" db="EMBL/GenBank/DDBJ databases">
        <title>A new species of microsporidia sheds light on the evolution of extreme parasitism.</title>
        <authorList>
            <person name="Haag K.L."/>
            <person name="James T.Y."/>
            <person name="Larsson R."/>
            <person name="Schaer T.M."/>
            <person name="Refardt D."/>
            <person name="Pombert J.-F."/>
            <person name="Ebert D."/>
        </authorList>
    </citation>
    <scope>NUCLEOTIDE SEQUENCE [LARGE SCALE GENOMIC DNA]</scope>
    <source>
        <strain evidence="8 9">UGP3</strain>
        <tissue evidence="8">Spores</tissue>
    </source>
</reference>
<keyword evidence="2" id="KW-0346">Stress response</keyword>
<dbReference type="RefSeq" id="XP_013236450.1">
    <property type="nucleotide sequence ID" value="XM_013380996.1"/>
</dbReference>
<dbReference type="InterPro" id="IPR013087">
    <property type="entry name" value="Znf_C2H2_type"/>
</dbReference>
<evidence type="ECO:0000256" key="3">
    <source>
        <dbReference type="ARBA" id="ARBA00023239"/>
    </source>
</evidence>
<name>A0A098VMI5_9MICR</name>